<evidence type="ECO:0000313" key="3">
    <source>
        <dbReference type="EMBL" id="MFC5001031.1"/>
    </source>
</evidence>
<keyword evidence="1" id="KW-0812">Transmembrane</keyword>
<gene>
    <name evidence="3" type="ORF">ACFPIJ_24725</name>
</gene>
<name>A0ABV9VX99_9ACTN</name>
<accession>A0ABV9VX99</accession>
<protein>
    <submittedName>
        <fullName evidence="3">Endonuclease/exonuclease/phosphatase family protein</fullName>
    </submittedName>
</protein>
<organism evidence="3 4">
    <name type="scientific">Dactylosporangium cerinum</name>
    <dbReference type="NCBI Taxonomy" id="1434730"/>
    <lineage>
        <taxon>Bacteria</taxon>
        <taxon>Bacillati</taxon>
        <taxon>Actinomycetota</taxon>
        <taxon>Actinomycetes</taxon>
        <taxon>Micromonosporales</taxon>
        <taxon>Micromonosporaceae</taxon>
        <taxon>Dactylosporangium</taxon>
    </lineage>
</organism>
<evidence type="ECO:0000259" key="2">
    <source>
        <dbReference type="Pfam" id="PF03372"/>
    </source>
</evidence>
<dbReference type="Gene3D" id="3.60.10.10">
    <property type="entry name" value="Endonuclease/exonuclease/phosphatase"/>
    <property type="match status" value="1"/>
</dbReference>
<keyword evidence="3" id="KW-0378">Hydrolase</keyword>
<feature type="domain" description="Endonuclease/exonuclease/phosphatase" evidence="2">
    <location>
        <begin position="99"/>
        <end position="299"/>
    </location>
</feature>
<keyword evidence="1" id="KW-0472">Membrane</keyword>
<keyword evidence="4" id="KW-1185">Reference proteome</keyword>
<proteinExistence type="predicted"/>
<sequence length="309" mass="32371">MRWSWRRGAVPAGLAGLAAFLLAAPGAVPGGGGHLGSLLETFLPWLCLVIPVVLEAALLRRSFVALLAVLLPVVAWLGLFGGALPGPGAAYDLTVVQHNASDENPDPAGTARALAEVGPDLIALEELLPEAVDTYAATLAPQFPHHVVHGTVGLWSKHPIPAAQAIDIRPTGVGEDWNRGLRAVVRLPGRDVAVYVAHLPSVRLGLRAGFNVTRRDESAVLLGRALGAEPLGTVVLLGDLNSTVDDRGLRPVTAVLTPARSDLAFSWPAALPVARIDQVMTRSATVTKLWPLPATGSDHLPLAARIRLG</sequence>
<dbReference type="RefSeq" id="WP_380117641.1">
    <property type="nucleotide sequence ID" value="NZ_JBHSIU010000029.1"/>
</dbReference>
<feature type="transmembrane region" description="Helical" evidence="1">
    <location>
        <begin position="64"/>
        <end position="84"/>
    </location>
</feature>
<dbReference type="InterPro" id="IPR036691">
    <property type="entry name" value="Endo/exonu/phosph_ase_sf"/>
</dbReference>
<dbReference type="Proteomes" id="UP001595912">
    <property type="component" value="Unassembled WGS sequence"/>
</dbReference>
<dbReference type="SUPFAM" id="SSF56219">
    <property type="entry name" value="DNase I-like"/>
    <property type="match status" value="1"/>
</dbReference>
<dbReference type="EMBL" id="JBHSIU010000029">
    <property type="protein sequence ID" value="MFC5001031.1"/>
    <property type="molecule type" value="Genomic_DNA"/>
</dbReference>
<keyword evidence="1" id="KW-1133">Transmembrane helix</keyword>
<keyword evidence="3" id="KW-0255">Endonuclease</keyword>
<evidence type="ECO:0000313" key="4">
    <source>
        <dbReference type="Proteomes" id="UP001595912"/>
    </source>
</evidence>
<keyword evidence="3" id="KW-0540">Nuclease</keyword>
<dbReference type="Pfam" id="PF03372">
    <property type="entry name" value="Exo_endo_phos"/>
    <property type="match status" value="1"/>
</dbReference>
<comment type="caution">
    <text evidence="3">The sequence shown here is derived from an EMBL/GenBank/DDBJ whole genome shotgun (WGS) entry which is preliminary data.</text>
</comment>
<dbReference type="GO" id="GO:0004519">
    <property type="term" value="F:endonuclease activity"/>
    <property type="evidence" value="ECO:0007669"/>
    <property type="project" value="UniProtKB-KW"/>
</dbReference>
<reference evidence="4" key="1">
    <citation type="journal article" date="2019" name="Int. J. Syst. Evol. Microbiol.">
        <title>The Global Catalogue of Microorganisms (GCM) 10K type strain sequencing project: providing services to taxonomists for standard genome sequencing and annotation.</title>
        <authorList>
            <consortium name="The Broad Institute Genomics Platform"/>
            <consortium name="The Broad Institute Genome Sequencing Center for Infectious Disease"/>
            <person name="Wu L."/>
            <person name="Ma J."/>
        </authorList>
    </citation>
    <scope>NUCLEOTIDE SEQUENCE [LARGE SCALE GENOMIC DNA]</scope>
    <source>
        <strain evidence="4">CGMCC 4.7152</strain>
    </source>
</reference>
<feature type="transmembrane region" description="Helical" evidence="1">
    <location>
        <begin position="42"/>
        <end position="59"/>
    </location>
</feature>
<dbReference type="InterPro" id="IPR005135">
    <property type="entry name" value="Endo/exonuclease/phosphatase"/>
</dbReference>
<evidence type="ECO:0000256" key="1">
    <source>
        <dbReference type="SAM" id="Phobius"/>
    </source>
</evidence>